<name>A0A937X5B0_9BACT</name>
<reference evidence="3 4" key="1">
    <citation type="submission" date="2019-03" db="EMBL/GenBank/DDBJ databases">
        <title>Lake Tanganyika Metagenome-Assembled Genomes (MAGs).</title>
        <authorList>
            <person name="Tran P."/>
        </authorList>
    </citation>
    <scope>NUCLEOTIDE SEQUENCE [LARGE SCALE GENOMIC DNA]</scope>
    <source>
        <strain evidence="3">K_DeepCast_65m_m2_236</strain>
    </source>
</reference>
<proteinExistence type="predicted"/>
<comment type="caution">
    <text evidence="3">The sequence shown here is derived from an EMBL/GenBank/DDBJ whole genome shotgun (WGS) entry which is preliminary data.</text>
</comment>
<evidence type="ECO:0000313" key="4">
    <source>
        <dbReference type="Proteomes" id="UP000703893"/>
    </source>
</evidence>
<accession>A0A937X5B0</accession>
<dbReference type="EMBL" id="VGJX01000249">
    <property type="protein sequence ID" value="MBM3274557.1"/>
    <property type="molecule type" value="Genomic_DNA"/>
</dbReference>
<dbReference type="Proteomes" id="UP000703893">
    <property type="component" value="Unassembled WGS sequence"/>
</dbReference>
<keyword evidence="1" id="KW-0175">Coiled coil</keyword>
<evidence type="ECO:0000259" key="2">
    <source>
        <dbReference type="PROSITE" id="PS51233"/>
    </source>
</evidence>
<protein>
    <recommendedName>
        <fullName evidence="2">VWFD domain-containing protein</fullName>
    </recommendedName>
</protein>
<dbReference type="InterPro" id="IPR001846">
    <property type="entry name" value="VWF_type-D"/>
</dbReference>
<feature type="non-terminal residue" evidence="3">
    <location>
        <position position="1"/>
    </location>
</feature>
<evidence type="ECO:0000313" key="3">
    <source>
        <dbReference type="EMBL" id="MBM3274557.1"/>
    </source>
</evidence>
<organism evidence="3 4">
    <name type="scientific">Candidatus Tanganyikabacteria bacterium</name>
    <dbReference type="NCBI Taxonomy" id="2961651"/>
    <lineage>
        <taxon>Bacteria</taxon>
        <taxon>Bacillati</taxon>
        <taxon>Candidatus Sericytochromatia</taxon>
        <taxon>Candidatus Tanganyikabacteria</taxon>
    </lineage>
</organism>
<dbReference type="AlphaFoldDB" id="A0A937X5B0"/>
<feature type="coiled-coil region" evidence="1">
    <location>
        <begin position="287"/>
        <end position="314"/>
    </location>
</feature>
<gene>
    <name evidence="3" type="ORF">FJZ00_05365</name>
</gene>
<sequence>TKTNKFYINDKETALKEGETVDLPGGGKAVKNGKEITVTTPKGDSITIIDQGKYLDLKGTLAASRKDGEVTGSLGRFDADTDASNDLVMRDGSKAASVDAFIKEWTTPDAENLLTQPAAKFQSAEAKEIAALRKENEALFKKEQALSDERRPLLADIAKNESIYKALKELPDNMLAEADKTFMNKFEDTKAKVDDLGKQIADLNAKQAENQKKIDALVKIAELKGHNALLFDKEQTASHERRPLLAQQAEMKPKAEFLQDLQKSDPAKLSEADLTYLKNWSAILDRIARLTKLISDLNKEQEDNENEINKLDKIAHPDKVVAQFKAPATSAAKAA</sequence>
<dbReference type="PROSITE" id="PS51233">
    <property type="entry name" value="VWFD"/>
    <property type="match status" value="1"/>
</dbReference>
<feature type="domain" description="VWFD" evidence="2">
    <location>
        <begin position="1"/>
        <end position="113"/>
    </location>
</feature>
<evidence type="ECO:0000256" key="1">
    <source>
        <dbReference type="SAM" id="Coils"/>
    </source>
</evidence>